<dbReference type="GO" id="GO:0003677">
    <property type="term" value="F:DNA binding"/>
    <property type="evidence" value="ECO:0007669"/>
    <property type="project" value="UniProtKB-KW"/>
</dbReference>
<evidence type="ECO:0000313" key="6">
    <source>
        <dbReference type="Proteomes" id="UP000706151"/>
    </source>
</evidence>
<dbReference type="Gene3D" id="1.10.287.1120">
    <property type="entry name" value="Bipartite methylase S protein"/>
    <property type="match status" value="1"/>
</dbReference>
<keyword evidence="3" id="KW-0238">DNA-binding</keyword>
<dbReference type="EMBL" id="JADJOT010000006">
    <property type="protein sequence ID" value="MBK7953515.1"/>
    <property type="molecule type" value="Genomic_DNA"/>
</dbReference>
<dbReference type="Pfam" id="PF01420">
    <property type="entry name" value="Methylase_S"/>
    <property type="match status" value="2"/>
</dbReference>
<dbReference type="GO" id="GO:0009307">
    <property type="term" value="P:DNA restriction-modification system"/>
    <property type="evidence" value="ECO:0007669"/>
    <property type="project" value="UniProtKB-KW"/>
</dbReference>
<dbReference type="SUPFAM" id="SSF116734">
    <property type="entry name" value="DNA methylase specificity domain"/>
    <property type="match status" value="2"/>
</dbReference>
<dbReference type="InterPro" id="IPR044946">
    <property type="entry name" value="Restrct_endonuc_typeI_TRD_sf"/>
</dbReference>
<protein>
    <submittedName>
        <fullName evidence="5">Restriction endonuclease subunit S</fullName>
    </submittedName>
</protein>
<dbReference type="CDD" id="cd17246">
    <property type="entry name" value="RMtype1_S_SonII-TRD2-CR2_like"/>
    <property type="match status" value="1"/>
</dbReference>
<dbReference type="AlphaFoldDB" id="A0A935W779"/>
<comment type="caution">
    <text evidence="5">The sequence shown here is derived from an EMBL/GenBank/DDBJ whole genome shotgun (WGS) entry which is preliminary data.</text>
</comment>
<dbReference type="Gene3D" id="3.90.220.20">
    <property type="entry name" value="DNA methylase specificity domains"/>
    <property type="match status" value="2"/>
</dbReference>
<evidence type="ECO:0000259" key="4">
    <source>
        <dbReference type="Pfam" id="PF01420"/>
    </source>
</evidence>
<dbReference type="CDD" id="cd17253">
    <property type="entry name" value="RMtype1_S_Eco933I-TRD2-CR2_like"/>
    <property type="match status" value="1"/>
</dbReference>
<keyword evidence="5" id="KW-0540">Nuclease</keyword>
<gene>
    <name evidence="5" type="ORF">IPK02_05830</name>
</gene>
<accession>A0A935W779</accession>
<keyword evidence="5" id="KW-0378">Hydrolase</keyword>
<dbReference type="Proteomes" id="UP000706151">
    <property type="component" value="Unassembled WGS sequence"/>
</dbReference>
<name>A0A935W779_9PROT</name>
<dbReference type="PANTHER" id="PTHR43140">
    <property type="entry name" value="TYPE-1 RESTRICTION ENZYME ECOKI SPECIFICITY PROTEIN"/>
    <property type="match status" value="1"/>
</dbReference>
<evidence type="ECO:0000256" key="2">
    <source>
        <dbReference type="ARBA" id="ARBA00022747"/>
    </source>
</evidence>
<feature type="domain" description="Type I restriction modification DNA specificity" evidence="4">
    <location>
        <begin position="239"/>
        <end position="408"/>
    </location>
</feature>
<organism evidence="5 6">
    <name type="scientific">Candidatus Accumulibacter affinis</name>
    <dbReference type="NCBI Taxonomy" id="2954384"/>
    <lineage>
        <taxon>Bacteria</taxon>
        <taxon>Pseudomonadati</taxon>
        <taxon>Pseudomonadota</taxon>
        <taxon>Betaproteobacteria</taxon>
        <taxon>Candidatus Accumulibacter</taxon>
    </lineage>
</organism>
<feature type="domain" description="Type I restriction modification DNA specificity" evidence="4">
    <location>
        <begin position="51"/>
        <end position="200"/>
    </location>
</feature>
<evidence type="ECO:0000313" key="5">
    <source>
        <dbReference type="EMBL" id="MBK7953515.1"/>
    </source>
</evidence>
<comment type="similarity">
    <text evidence="1">Belongs to the type-I restriction system S methylase family.</text>
</comment>
<proteinExistence type="inferred from homology"/>
<evidence type="ECO:0000256" key="1">
    <source>
        <dbReference type="ARBA" id="ARBA00010923"/>
    </source>
</evidence>
<reference evidence="5 6" key="1">
    <citation type="submission" date="2020-10" db="EMBL/GenBank/DDBJ databases">
        <title>Connecting structure to function with the recovery of over 1000 high-quality activated sludge metagenome-assembled genomes encoding full-length rRNA genes using long-read sequencing.</title>
        <authorList>
            <person name="Singleton C.M."/>
            <person name="Petriglieri F."/>
            <person name="Kristensen J.M."/>
            <person name="Kirkegaard R.H."/>
            <person name="Michaelsen T.Y."/>
            <person name="Andersen M.H."/>
            <person name="Karst S.M."/>
            <person name="Dueholm M.S."/>
            <person name="Nielsen P.H."/>
            <person name="Albertsen M."/>
        </authorList>
    </citation>
    <scope>NUCLEOTIDE SEQUENCE [LARGE SCALE GENOMIC DNA]</scope>
    <source>
        <strain evidence="5">Fred_18-Q3-R57-64_BAT3C.720</strain>
    </source>
</reference>
<dbReference type="InterPro" id="IPR051212">
    <property type="entry name" value="Type-I_RE_S_subunit"/>
</dbReference>
<keyword evidence="5" id="KW-0255">Endonuclease</keyword>
<dbReference type="GO" id="GO:0004519">
    <property type="term" value="F:endonuclease activity"/>
    <property type="evidence" value="ECO:0007669"/>
    <property type="project" value="UniProtKB-KW"/>
</dbReference>
<dbReference type="PANTHER" id="PTHR43140:SF1">
    <property type="entry name" value="TYPE I RESTRICTION ENZYME ECOKI SPECIFICITY SUBUNIT"/>
    <property type="match status" value="1"/>
</dbReference>
<keyword evidence="2" id="KW-0680">Restriction system</keyword>
<sequence length="457" mass="51021">MSLPRYEQYKDSGVEWLGEVPAHWDIYTLKQIVSQPITDGPHETPNFPHEGIPFVSAEAVSSGKIDFTKIRGFISQEDHLQYSKKYRPQIGDIYMVKSGATTGVTAIVETEQEFNIWSPLAAIRCSHRAVPFFVLNFIRSRNFQEAVTLNWSFGTQQNIGMKVIENLAVALPPVAEQTAIAAFLDRETAKMDDLIAEQRNLIGLLKEKRQALISHAVTKGLDPAAPMKDSGVEWLGKVPKHWDVTRLKFVAKVQTGIAKGKDNTGKKTIAVPYLRVANVQNGYLALDDISTIAIPVEEMARYRLQQGDVLMNEGGDFDKLGRGHVWKCAIDNCIHQNHVFAVRPITICSEWLNQITSSDYAQFYFMTRAKQSTNLASISSTNIMELPVVIPLVVEQQSILHFLDHETTKIDDLVTEAETATILLQERRTALISAAVTGKIDVRNRVAVQPAPELEVA</sequence>
<dbReference type="InterPro" id="IPR000055">
    <property type="entry name" value="Restrct_endonuc_typeI_TRD"/>
</dbReference>
<evidence type="ECO:0000256" key="3">
    <source>
        <dbReference type="ARBA" id="ARBA00023125"/>
    </source>
</evidence>